<dbReference type="EMBL" id="JASFZW010000009">
    <property type="protein sequence ID" value="KAK2076746.1"/>
    <property type="molecule type" value="Genomic_DNA"/>
</dbReference>
<dbReference type="PROSITE" id="PS51746">
    <property type="entry name" value="PPM_2"/>
    <property type="match status" value="1"/>
</dbReference>
<evidence type="ECO:0000313" key="3">
    <source>
        <dbReference type="EMBL" id="KAK2076746.1"/>
    </source>
</evidence>
<feature type="region of interest" description="Disordered" evidence="1">
    <location>
        <begin position="469"/>
        <end position="499"/>
    </location>
</feature>
<dbReference type="InterPro" id="IPR001932">
    <property type="entry name" value="PPM-type_phosphatase-like_dom"/>
</dbReference>
<reference evidence="3" key="1">
    <citation type="submission" date="2021-01" db="EMBL/GenBank/DDBJ databases">
        <authorList>
            <person name="Eckstrom K.M.E."/>
        </authorList>
    </citation>
    <scope>NUCLEOTIDE SEQUENCE</scope>
    <source>
        <strain evidence="3">UVCC 0001</strain>
    </source>
</reference>
<dbReference type="Proteomes" id="UP001255856">
    <property type="component" value="Unassembled WGS sequence"/>
</dbReference>
<evidence type="ECO:0000259" key="2">
    <source>
        <dbReference type="PROSITE" id="PS51746"/>
    </source>
</evidence>
<proteinExistence type="predicted"/>
<feature type="domain" description="PPM-type phosphatase" evidence="2">
    <location>
        <begin position="41"/>
        <end position="284"/>
    </location>
</feature>
<dbReference type="Pfam" id="PF00481">
    <property type="entry name" value="PP2C"/>
    <property type="match status" value="1"/>
</dbReference>
<dbReference type="CDD" id="cd00143">
    <property type="entry name" value="PP2Cc"/>
    <property type="match status" value="1"/>
</dbReference>
<comment type="caution">
    <text evidence="3">The sequence shown here is derived from an EMBL/GenBank/DDBJ whole genome shotgun (WGS) entry which is preliminary data.</text>
</comment>
<dbReference type="GO" id="GO:0004722">
    <property type="term" value="F:protein serine/threonine phosphatase activity"/>
    <property type="evidence" value="ECO:0007669"/>
    <property type="project" value="InterPro"/>
</dbReference>
<protein>
    <recommendedName>
        <fullName evidence="2">PPM-type phosphatase domain-containing protein</fullName>
    </recommendedName>
</protein>
<evidence type="ECO:0000256" key="1">
    <source>
        <dbReference type="SAM" id="MobiDB-lite"/>
    </source>
</evidence>
<evidence type="ECO:0000313" key="4">
    <source>
        <dbReference type="Proteomes" id="UP001255856"/>
    </source>
</evidence>
<organism evidence="3 4">
    <name type="scientific">Prototheca wickerhamii</name>
    <dbReference type="NCBI Taxonomy" id="3111"/>
    <lineage>
        <taxon>Eukaryota</taxon>
        <taxon>Viridiplantae</taxon>
        <taxon>Chlorophyta</taxon>
        <taxon>core chlorophytes</taxon>
        <taxon>Trebouxiophyceae</taxon>
        <taxon>Chlorellales</taxon>
        <taxon>Chlorellaceae</taxon>
        <taxon>Prototheca</taxon>
    </lineage>
</organism>
<keyword evidence="4" id="KW-1185">Reference proteome</keyword>
<dbReference type="SUPFAM" id="SSF81606">
    <property type="entry name" value="PP2C-like"/>
    <property type="match status" value="1"/>
</dbReference>
<sequence>MSLQDRVVAVHRAWPLDDGNEVSVVGSVQESPTSNFLQACGALEPDASSKQSAPEYYLFAVFDGHNGDAAATFAQSSLVPILEAYLPLPEMADGIDGAAAWAGAVQEAMVKTLLEIDQRFAARGSAGGTTATLVLQVGMLVTCVSVGNSRAVLDTGSALIPLTRDHVVATNEAERERLLAAGCTLARMDRGPLRLWPGGVTLSRALGDFTVGPAVLAVPHVIAAMVPHAGARVVVASDGFWRAGGEEAVLGARSAALRTAGHALLKAAAPSANGHDVSVIVADTVPPGDSFAALAERLRAPAEAAAGVPRPKRANSFAVRQPSATKLWALLKGKKVERKGADGKLTTSFVAPAPHPSPHVITDCDVAVLMGLTPETPGEDDPQPIWFEECVRADLEGAIADAWRVWPIARSLALNAVPGSRRVRRSMSATSETLAASGGASPLVAQVSASSSGSGAPDFQRRSILKQAGLSEGGSASDDAGQTSPSSKRVSFAGEQPPIVQRLRRTSSEIVLPNSATPSASILLGQLSTGSEAAWSDAGFSSSGSVMPQPAGARSLSVPAAVRRPPKPSIAAEAAMALGNSPTSRWRASYLTTAAVFTNKGSARQRDRIRLSS</sequence>
<dbReference type="Gene3D" id="3.60.40.10">
    <property type="entry name" value="PPM-type phosphatase domain"/>
    <property type="match status" value="1"/>
</dbReference>
<name>A0AAD9IED2_PROWI</name>
<accession>A0AAD9IED2</accession>
<dbReference type="InterPro" id="IPR036457">
    <property type="entry name" value="PPM-type-like_dom_sf"/>
</dbReference>
<dbReference type="SMART" id="SM00332">
    <property type="entry name" value="PP2Cc"/>
    <property type="match status" value="1"/>
</dbReference>
<dbReference type="AlphaFoldDB" id="A0AAD9IED2"/>
<dbReference type="InterPro" id="IPR015655">
    <property type="entry name" value="PP2C"/>
</dbReference>
<feature type="compositionally biased region" description="Polar residues" evidence="1">
    <location>
        <begin position="480"/>
        <end position="489"/>
    </location>
</feature>
<gene>
    <name evidence="3" type="ORF">QBZ16_005506</name>
</gene>
<dbReference type="PANTHER" id="PTHR47992">
    <property type="entry name" value="PROTEIN PHOSPHATASE"/>
    <property type="match status" value="1"/>
</dbReference>